<evidence type="ECO:0000256" key="4">
    <source>
        <dbReference type="HAMAP-Rule" id="MF_00198"/>
    </source>
</evidence>
<sequence length="617" mass="69994">MSHERGDKEDLIELEQLLAGPHKILYEGTSKYQNVLVLESPNIQMYLNNQMQFNSMDERMYHEAFVHPAMSLAPKRDRVLCIGSNDGLLLREVFKYADVKQVDLVGISVRLLNAIKKMPEMNTLNERALFDKRLSVFKDEIHTYLASASEKYDVILVDFPDPVNEQIGNLYSLQVFNGLFSLLSEDGILVCQSLSPKKVPLLFWSIARTLERAGFKTLGYHLTVPSFGDWGFHLAGKKTVVWPNKSIAVPHRTLPPDISAWFQFPTNVLSVRKSARVNTSDNPNLHKLYSPLLPAPTANLIALSDLQDYDNSHSSENGSSDTEDLIELQQLLSGPHRILEQGSFDGNQVFIIQSKDVRMYLDKQLQFSSLDERIYHEALVHPAMTLIPKRERILIVGGGDGFAVREVLKYTDVRNVDLVDLDPLVLKVAKSVKKVASLNEHSLSDARVTIYQMDAREFLSEQRDLYDAIIVDFPDPADEVVSSLYTAEFFRIMFQQLTPNGILVCQSHSPESAPSVYWSIGKTLKSIGLNTLSYHVTVPSFGDWGFHLAANESLEWGDRKISVQTETIPVKLDSWFHFTKKIRSVRRNAKANRMSNKNLHKTYRKEVGVILTSARRE</sequence>
<feature type="binding site" evidence="4">
    <location>
        <position position="86"/>
    </location>
    <ligand>
        <name>spermidine</name>
        <dbReference type="ChEBI" id="CHEBI:57834"/>
    </ligand>
</feature>
<evidence type="ECO:0000256" key="5">
    <source>
        <dbReference type="PROSITE-ProRule" id="PRU00354"/>
    </source>
</evidence>
<dbReference type="PANTHER" id="PTHR43317">
    <property type="entry name" value="THERMOSPERMINE SYNTHASE ACAULIS5"/>
    <property type="match status" value="1"/>
</dbReference>
<dbReference type="InterPro" id="IPR030373">
    <property type="entry name" value="PABS_CS"/>
</dbReference>
<dbReference type="SUPFAM" id="SSF53335">
    <property type="entry name" value="S-adenosyl-L-methionine-dependent methyltransferases"/>
    <property type="match status" value="2"/>
</dbReference>
<accession>A0ABX7FX86</accession>
<dbReference type="PROSITE" id="PS51006">
    <property type="entry name" value="PABS_2"/>
    <property type="match status" value="2"/>
</dbReference>
<dbReference type="PROSITE" id="PS01330">
    <property type="entry name" value="PABS_1"/>
    <property type="match status" value="1"/>
</dbReference>
<feature type="binding site" evidence="4">
    <location>
        <position position="400"/>
    </location>
    <ligand>
        <name>spermidine</name>
        <dbReference type="ChEBI" id="CHEBI:57834"/>
    </ligand>
</feature>
<dbReference type="Proteomes" id="UP000596248">
    <property type="component" value="Chromosome"/>
</dbReference>
<keyword evidence="2 4" id="KW-0808">Transferase</keyword>
<evidence type="ECO:0000313" key="7">
    <source>
        <dbReference type="EMBL" id="QRG70415.1"/>
    </source>
</evidence>
<feature type="binding site" evidence="4">
    <location>
        <position position="420"/>
    </location>
    <ligand>
        <name>S-methyl-5'-thioadenosine</name>
        <dbReference type="ChEBI" id="CHEBI:17509"/>
    </ligand>
</feature>
<feature type="domain" description="PABS" evidence="6">
    <location>
        <begin position="1"/>
        <end position="237"/>
    </location>
</feature>
<evidence type="ECO:0000256" key="1">
    <source>
        <dbReference type="ARBA" id="ARBA00007867"/>
    </source>
</evidence>
<dbReference type="HAMAP" id="MF_00198">
    <property type="entry name" value="Spermidine_synth"/>
    <property type="match status" value="2"/>
</dbReference>
<evidence type="ECO:0000256" key="2">
    <source>
        <dbReference type="ARBA" id="ARBA00022679"/>
    </source>
</evidence>
<dbReference type="EC" id="2.5.1.16" evidence="4"/>
<feature type="binding site" evidence="4">
    <location>
        <position position="376"/>
    </location>
    <ligand>
        <name>spermidine</name>
        <dbReference type="ChEBI" id="CHEBI:57834"/>
    </ligand>
</feature>
<dbReference type="Gene3D" id="3.40.50.150">
    <property type="entry name" value="Vaccinia Virus protein VP39"/>
    <property type="match status" value="2"/>
</dbReference>
<comment type="catalytic activity">
    <reaction evidence="4">
        <text>S-adenosyl 3-(methylsulfanyl)propylamine + putrescine = S-methyl-5'-thioadenosine + spermidine + H(+)</text>
        <dbReference type="Rhea" id="RHEA:12721"/>
        <dbReference type="ChEBI" id="CHEBI:15378"/>
        <dbReference type="ChEBI" id="CHEBI:17509"/>
        <dbReference type="ChEBI" id="CHEBI:57443"/>
        <dbReference type="ChEBI" id="CHEBI:57834"/>
        <dbReference type="ChEBI" id="CHEBI:326268"/>
        <dbReference type="EC" id="2.5.1.16"/>
    </reaction>
</comment>
<feature type="active site" description="Proton acceptor" evidence="4 5">
    <location>
        <position position="158"/>
    </location>
</feature>
<dbReference type="InterPro" id="IPR030374">
    <property type="entry name" value="PABS"/>
</dbReference>
<comment type="similarity">
    <text evidence="1 4">Belongs to the spermidine/spermine synthase family.</text>
</comment>
<feature type="active site" description="Proton acceptor" evidence="4 5">
    <location>
        <position position="472"/>
    </location>
</feature>
<gene>
    <name evidence="4" type="primary">speE</name>
    <name evidence="7" type="ORF">JNE38_02230</name>
</gene>
<reference evidence="7 8" key="1">
    <citation type="submission" date="2021-01" db="EMBL/GenBank/DDBJ databases">
        <title>Identification of strong promoters based on the transcriptome of Brevibacillus choshinensis.</title>
        <authorList>
            <person name="Yao D."/>
            <person name="Zhang K."/>
            <person name="Wu J."/>
        </authorList>
    </citation>
    <scope>NUCLEOTIDE SEQUENCE [LARGE SCALE GENOMIC DNA]</scope>
    <source>
        <strain evidence="7 8">HPD31-SP3</strain>
    </source>
</reference>
<keyword evidence="4" id="KW-0745">Spermidine biosynthesis</keyword>
<dbReference type="InterPro" id="IPR001045">
    <property type="entry name" value="Spermi_synthase"/>
</dbReference>
<dbReference type="PANTHER" id="PTHR43317:SF1">
    <property type="entry name" value="THERMOSPERMINE SYNTHASE ACAULIS5"/>
    <property type="match status" value="1"/>
</dbReference>
<protein>
    <recommendedName>
        <fullName evidence="4">Polyamine aminopropyltransferase</fullName>
    </recommendedName>
    <alternativeName>
        <fullName evidence="4">Putrescine aminopropyltransferase</fullName>
        <shortName evidence="4">PAPT</shortName>
    </alternativeName>
    <alternativeName>
        <fullName evidence="4">Spermidine synthase</fullName>
        <shortName evidence="4">SPDS</shortName>
        <shortName evidence="4">SPDSY</shortName>
        <ecNumber evidence="4">2.5.1.16</ecNumber>
    </alternativeName>
</protein>
<evidence type="ECO:0000313" key="8">
    <source>
        <dbReference type="Proteomes" id="UP000596248"/>
    </source>
</evidence>
<comment type="pathway">
    <text evidence="4">Amine and polyamine biosynthesis; spermidine biosynthesis; spermidine from putrescine: step 1/1.</text>
</comment>
<feature type="binding site" evidence="4">
    <location>
        <position position="33"/>
    </location>
    <ligand>
        <name>S-methyl-5'-thioadenosine</name>
        <dbReference type="ChEBI" id="CHEBI:17509"/>
    </ligand>
</feature>
<dbReference type="EMBL" id="CP069127">
    <property type="protein sequence ID" value="QRG70415.1"/>
    <property type="molecule type" value="Genomic_DNA"/>
</dbReference>
<name>A0ABX7FX86_BRECH</name>
<comment type="function">
    <text evidence="4">Catalyzes the irreversible transfer of a propylamine group from the amino donor S-adenosylmethioninamine (decarboxy-AdoMet) to putrescine (1,4-diaminobutane) to yield spermidine.</text>
</comment>
<dbReference type="InterPro" id="IPR029063">
    <property type="entry name" value="SAM-dependent_MTases_sf"/>
</dbReference>
<feature type="binding site" evidence="4">
    <location>
        <position position="347"/>
    </location>
    <ligand>
        <name>S-methyl-5'-thioadenosine</name>
        <dbReference type="ChEBI" id="CHEBI:17509"/>
    </ligand>
</feature>
<organism evidence="7 8">
    <name type="scientific">Brevibacillus choshinensis</name>
    <dbReference type="NCBI Taxonomy" id="54911"/>
    <lineage>
        <taxon>Bacteria</taxon>
        <taxon>Bacillati</taxon>
        <taxon>Bacillota</taxon>
        <taxon>Bacilli</taxon>
        <taxon>Bacillales</taxon>
        <taxon>Paenibacillaceae</taxon>
        <taxon>Brevibacillus</taxon>
    </lineage>
</organism>
<comment type="subunit">
    <text evidence="4">Homodimer or homotetramer.</text>
</comment>
<feature type="binding site" evidence="4">
    <location>
        <position position="62"/>
    </location>
    <ligand>
        <name>spermidine</name>
        <dbReference type="ChEBI" id="CHEBI:57834"/>
    </ligand>
</feature>
<feature type="binding site" evidence="4">
    <location>
        <begin position="454"/>
        <end position="455"/>
    </location>
    <ligand>
        <name>S-methyl-5'-thioadenosine</name>
        <dbReference type="ChEBI" id="CHEBI:17509"/>
    </ligand>
</feature>
<feature type="domain" description="PABS" evidence="6">
    <location>
        <begin position="318"/>
        <end position="551"/>
    </location>
</feature>
<keyword evidence="3 4" id="KW-0620">Polyamine biosynthesis</keyword>
<evidence type="ECO:0000256" key="3">
    <source>
        <dbReference type="ARBA" id="ARBA00023115"/>
    </source>
</evidence>
<dbReference type="Pfam" id="PF01564">
    <property type="entry name" value="Spermine_synth"/>
    <property type="match status" value="2"/>
</dbReference>
<comment type="caution">
    <text evidence="4">Lacks conserved residue(s) required for the propagation of feature annotation.</text>
</comment>
<keyword evidence="8" id="KW-1185">Reference proteome</keyword>
<proteinExistence type="inferred from homology"/>
<dbReference type="CDD" id="cd02440">
    <property type="entry name" value="AdoMet_MTases"/>
    <property type="match status" value="2"/>
</dbReference>
<evidence type="ECO:0000259" key="6">
    <source>
        <dbReference type="PROSITE" id="PS51006"/>
    </source>
</evidence>